<keyword evidence="3" id="KW-1003">Cell membrane</keyword>
<keyword evidence="6 7" id="KW-0472">Membrane</keyword>
<dbReference type="Gene3D" id="1.20.120.1220">
    <property type="match status" value="1"/>
</dbReference>
<dbReference type="PANTHER" id="PTHR30487:SF0">
    <property type="entry name" value="PREPILIN LEADER PEPTIDASE_N-METHYLTRANSFERASE-RELATED"/>
    <property type="match status" value="1"/>
</dbReference>
<keyword evidence="11" id="KW-1185">Reference proteome</keyword>
<feature type="transmembrane region" description="Helical" evidence="7">
    <location>
        <begin position="279"/>
        <end position="300"/>
    </location>
</feature>
<evidence type="ECO:0000256" key="3">
    <source>
        <dbReference type="ARBA" id="ARBA00022475"/>
    </source>
</evidence>
<reference evidence="10 11" key="1">
    <citation type="submission" date="2019-02" db="EMBL/GenBank/DDBJ databases">
        <title>Deep-cultivation of Planctomycetes and their phenomic and genomic characterization uncovers novel biology.</title>
        <authorList>
            <person name="Wiegand S."/>
            <person name="Jogler M."/>
            <person name="Boedeker C."/>
            <person name="Pinto D."/>
            <person name="Vollmers J."/>
            <person name="Rivas-Marin E."/>
            <person name="Kohn T."/>
            <person name="Peeters S.H."/>
            <person name="Heuer A."/>
            <person name="Rast P."/>
            <person name="Oberbeckmann S."/>
            <person name="Bunk B."/>
            <person name="Jeske O."/>
            <person name="Meyerdierks A."/>
            <person name="Storesund J.E."/>
            <person name="Kallscheuer N."/>
            <person name="Luecker S."/>
            <person name="Lage O.M."/>
            <person name="Pohl T."/>
            <person name="Merkel B.J."/>
            <person name="Hornburger P."/>
            <person name="Mueller R.-W."/>
            <person name="Bruemmer F."/>
            <person name="Labrenz M."/>
            <person name="Spormann A.M."/>
            <person name="Op den Camp H."/>
            <person name="Overmann J."/>
            <person name="Amann R."/>
            <person name="Jetten M.S.M."/>
            <person name="Mascher T."/>
            <person name="Medema M.H."/>
            <person name="Devos D.P."/>
            <person name="Kaster A.-K."/>
            <person name="Ovreas L."/>
            <person name="Rohde M."/>
            <person name="Galperin M.Y."/>
            <person name="Jogler C."/>
        </authorList>
    </citation>
    <scope>NUCLEOTIDE SEQUENCE [LARGE SCALE GENOMIC DNA]</scope>
    <source>
        <strain evidence="10 11">ETA_A1</strain>
    </source>
</reference>
<evidence type="ECO:0000256" key="4">
    <source>
        <dbReference type="ARBA" id="ARBA00022692"/>
    </source>
</evidence>
<proteinExistence type="inferred from homology"/>
<keyword evidence="4 7" id="KW-0812">Transmembrane</keyword>
<dbReference type="AlphaFoldDB" id="A0A517XXN3"/>
<dbReference type="InterPro" id="IPR050882">
    <property type="entry name" value="Prepilin_peptidase/N-MTase"/>
</dbReference>
<feature type="transmembrane region" description="Helical" evidence="7">
    <location>
        <begin position="343"/>
        <end position="362"/>
    </location>
</feature>
<evidence type="ECO:0000313" key="11">
    <source>
        <dbReference type="Proteomes" id="UP000319576"/>
    </source>
</evidence>
<comment type="subcellular location">
    <subcellularLocation>
        <location evidence="1">Cell membrane</location>
        <topology evidence="1">Multi-pass membrane protein</topology>
    </subcellularLocation>
</comment>
<dbReference type="GO" id="GO:0006465">
    <property type="term" value="P:signal peptide processing"/>
    <property type="evidence" value="ECO:0007669"/>
    <property type="project" value="TreeGrafter"/>
</dbReference>
<dbReference type="Proteomes" id="UP000319576">
    <property type="component" value="Chromosome"/>
</dbReference>
<dbReference type="OrthoDB" id="9789291at2"/>
<dbReference type="KEGG" id="uli:ETAA1_42540"/>
<evidence type="ECO:0000313" key="10">
    <source>
        <dbReference type="EMBL" id="QDU22276.1"/>
    </source>
</evidence>
<evidence type="ECO:0000256" key="2">
    <source>
        <dbReference type="ARBA" id="ARBA00005801"/>
    </source>
</evidence>
<dbReference type="PANTHER" id="PTHR30487">
    <property type="entry name" value="TYPE 4 PREPILIN-LIKE PROTEINS LEADER PEPTIDE-PROCESSING ENZYME"/>
    <property type="match status" value="1"/>
</dbReference>
<dbReference type="GO" id="GO:0004190">
    <property type="term" value="F:aspartic-type endopeptidase activity"/>
    <property type="evidence" value="ECO:0007669"/>
    <property type="project" value="InterPro"/>
</dbReference>
<evidence type="ECO:0000256" key="5">
    <source>
        <dbReference type="ARBA" id="ARBA00022989"/>
    </source>
</evidence>
<dbReference type="RefSeq" id="WP_145241878.1">
    <property type="nucleotide sequence ID" value="NZ_CP036273.1"/>
</dbReference>
<name>A0A517XXN3_9BACT</name>
<evidence type="ECO:0000256" key="1">
    <source>
        <dbReference type="ARBA" id="ARBA00004651"/>
    </source>
</evidence>
<evidence type="ECO:0000256" key="6">
    <source>
        <dbReference type="ARBA" id="ARBA00023136"/>
    </source>
</evidence>
<keyword evidence="5 7" id="KW-1133">Transmembrane helix</keyword>
<dbReference type="InterPro" id="IPR010627">
    <property type="entry name" value="Prepilin_pept_A24_N"/>
</dbReference>
<evidence type="ECO:0000259" key="8">
    <source>
        <dbReference type="Pfam" id="PF01478"/>
    </source>
</evidence>
<dbReference type="Pfam" id="PF01478">
    <property type="entry name" value="Peptidase_A24"/>
    <property type="match status" value="1"/>
</dbReference>
<accession>A0A517XXN3</accession>
<dbReference type="InterPro" id="IPR000045">
    <property type="entry name" value="Prepilin_IV_endopep_pep"/>
</dbReference>
<sequence length="378" mass="40187">MDQLPLYVWSGAALVLGLMVGSFLNVLVARLPFEKSIIWPGSRCFSCYRPVRIFDNLPIIGYLVLRGRCRFCGATFSSRYLWVEVGTGLAFLALFLAEVVFNWFNFPGFGFDPLRATMPAWPAVALFCYHATLLSLLIAAAVVDAEHRVIPPLIPFTGLVVGVAGAALIGWPWPHPAGAAAAVGGPKAMPWMLVLDAGPVPIGAQPWPAVGPPPAWAAAGSWKLGLLNSLVGALAGSLVVRVVKRLFETGFGREALGLGDADLLMMAGAFLGWQPVVLSLFVGAFAALLVFKLPTLLLAAVRGTGVDRELPFGPGLAVGVVVTWFGWPWLAPRVQPVLFDLQSMLLIVGVIGVGMLASGLLLRRKAEPAPPEPQPVGK</sequence>
<feature type="transmembrane region" description="Helical" evidence="7">
    <location>
        <begin position="153"/>
        <end position="173"/>
    </location>
</feature>
<feature type="domain" description="Prepilin type IV endopeptidase peptidase" evidence="8">
    <location>
        <begin position="220"/>
        <end position="290"/>
    </location>
</feature>
<dbReference type="EMBL" id="CP036273">
    <property type="protein sequence ID" value="QDU22276.1"/>
    <property type="molecule type" value="Genomic_DNA"/>
</dbReference>
<feature type="transmembrane region" description="Helical" evidence="7">
    <location>
        <begin position="312"/>
        <end position="331"/>
    </location>
</feature>
<protein>
    <submittedName>
        <fullName evidence="10">Type 4 prepilin-like proteins leader peptide-processing enzyme</fullName>
    </submittedName>
</protein>
<dbReference type="Pfam" id="PF06750">
    <property type="entry name" value="A24_N_bact"/>
    <property type="match status" value="1"/>
</dbReference>
<feature type="transmembrane region" description="Helical" evidence="7">
    <location>
        <begin position="6"/>
        <end position="28"/>
    </location>
</feature>
<organism evidence="10 11">
    <name type="scientific">Urbifossiella limnaea</name>
    <dbReference type="NCBI Taxonomy" id="2528023"/>
    <lineage>
        <taxon>Bacteria</taxon>
        <taxon>Pseudomonadati</taxon>
        <taxon>Planctomycetota</taxon>
        <taxon>Planctomycetia</taxon>
        <taxon>Gemmatales</taxon>
        <taxon>Gemmataceae</taxon>
        <taxon>Urbifossiella</taxon>
    </lineage>
</organism>
<gene>
    <name evidence="10" type="primary">outO</name>
    <name evidence="10" type="ORF">ETAA1_42540</name>
</gene>
<feature type="domain" description="Prepilin peptidase A24 N-terminal" evidence="9">
    <location>
        <begin position="15"/>
        <end position="96"/>
    </location>
</feature>
<comment type="similarity">
    <text evidence="2">Belongs to the peptidase A24 family.</text>
</comment>
<evidence type="ECO:0000256" key="7">
    <source>
        <dbReference type="SAM" id="Phobius"/>
    </source>
</evidence>
<dbReference type="GO" id="GO:0005886">
    <property type="term" value="C:plasma membrane"/>
    <property type="evidence" value="ECO:0007669"/>
    <property type="project" value="UniProtKB-SubCell"/>
</dbReference>
<feature type="transmembrane region" description="Helical" evidence="7">
    <location>
        <begin position="121"/>
        <end position="141"/>
    </location>
</feature>
<evidence type="ECO:0000259" key="9">
    <source>
        <dbReference type="Pfam" id="PF06750"/>
    </source>
</evidence>
<feature type="transmembrane region" description="Helical" evidence="7">
    <location>
        <begin position="80"/>
        <end position="101"/>
    </location>
</feature>